<evidence type="ECO:0000313" key="10">
    <source>
        <dbReference type="Proteomes" id="UP000036756"/>
    </source>
</evidence>
<dbReference type="InterPro" id="IPR020593">
    <property type="entry name" value="G-glutamylP_reductase_CS"/>
</dbReference>
<dbReference type="NCBIfam" id="TIGR00407">
    <property type="entry name" value="proA"/>
    <property type="match status" value="1"/>
</dbReference>
<dbReference type="UniPathway" id="UPA00098">
    <property type="reaction ID" value="UER00360"/>
</dbReference>
<dbReference type="InterPro" id="IPR016161">
    <property type="entry name" value="Ald_DH/histidinol_DH"/>
</dbReference>
<dbReference type="GO" id="GO:0005737">
    <property type="term" value="C:cytoplasm"/>
    <property type="evidence" value="ECO:0007669"/>
    <property type="project" value="UniProtKB-SubCell"/>
</dbReference>
<dbReference type="PIRSF" id="PIRSF000151">
    <property type="entry name" value="GPR"/>
    <property type="match status" value="1"/>
</dbReference>
<dbReference type="STRING" id="1121307.CLCY_2c02810"/>
<accession>A0A0J8D600</accession>
<keyword evidence="5 7" id="KW-0560">Oxidoreductase</keyword>
<dbReference type="Gene3D" id="3.40.605.10">
    <property type="entry name" value="Aldehyde Dehydrogenase, Chain A, domain 1"/>
    <property type="match status" value="1"/>
</dbReference>
<dbReference type="PANTHER" id="PTHR11063">
    <property type="entry name" value="GLUTAMATE SEMIALDEHYDE DEHYDROGENASE"/>
    <property type="match status" value="1"/>
</dbReference>
<proteinExistence type="inferred from homology"/>
<evidence type="ECO:0000259" key="8">
    <source>
        <dbReference type="Pfam" id="PF00171"/>
    </source>
</evidence>
<comment type="pathway">
    <text evidence="1 7">Amino-acid biosynthesis; L-proline biosynthesis; L-glutamate 5-semialdehyde from L-glutamate: step 2/2.</text>
</comment>
<comment type="subcellular location">
    <subcellularLocation>
        <location evidence="7">Cytoplasm</location>
    </subcellularLocation>
</comment>
<dbReference type="FunFam" id="3.40.309.10:FF:000006">
    <property type="entry name" value="Gamma-glutamyl phosphate reductase"/>
    <property type="match status" value="1"/>
</dbReference>
<gene>
    <name evidence="7 9" type="primary">proA</name>
    <name evidence="9" type="ORF">CLCY_2c02810</name>
</gene>
<dbReference type="GO" id="GO:0050661">
    <property type="term" value="F:NADP binding"/>
    <property type="evidence" value="ECO:0007669"/>
    <property type="project" value="InterPro"/>
</dbReference>
<dbReference type="PANTHER" id="PTHR11063:SF8">
    <property type="entry name" value="DELTA-1-PYRROLINE-5-CARBOXYLATE SYNTHASE"/>
    <property type="match status" value="1"/>
</dbReference>
<dbReference type="InterPro" id="IPR016163">
    <property type="entry name" value="Ald_DH_C"/>
</dbReference>
<dbReference type="CDD" id="cd07079">
    <property type="entry name" value="ALDH_F18-19_ProA-GPR"/>
    <property type="match status" value="1"/>
</dbReference>
<dbReference type="EC" id="1.2.1.41" evidence="7"/>
<dbReference type="GO" id="GO:0004350">
    <property type="term" value="F:glutamate-5-semialdehyde dehydrogenase activity"/>
    <property type="evidence" value="ECO:0007669"/>
    <property type="project" value="UniProtKB-UniRule"/>
</dbReference>
<name>A0A0J8D600_CLOCY</name>
<dbReference type="HAMAP" id="MF_00412">
    <property type="entry name" value="ProA"/>
    <property type="match status" value="1"/>
</dbReference>
<dbReference type="OrthoDB" id="9809970at2"/>
<dbReference type="RefSeq" id="WP_048570949.1">
    <property type="nucleotide sequence ID" value="NZ_LFVU01000027.1"/>
</dbReference>
<feature type="domain" description="Aldehyde dehydrogenase" evidence="8">
    <location>
        <begin position="14"/>
        <end position="287"/>
    </location>
</feature>
<reference evidence="9 10" key="1">
    <citation type="submission" date="2015-06" db="EMBL/GenBank/DDBJ databases">
        <title>Draft genome sequence of the purine-degrading Clostridium cylindrosporum HC-1 (DSM 605).</title>
        <authorList>
            <person name="Poehlein A."/>
            <person name="Schiel-Bengelsdorf B."/>
            <person name="Bengelsdorf F."/>
            <person name="Daniel R."/>
            <person name="Duerre P."/>
        </authorList>
    </citation>
    <scope>NUCLEOTIDE SEQUENCE [LARGE SCALE GENOMIC DNA]</scope>
    <source>
        <strain evidence="9 10">DSM 605</strain>
    </source>
</reference>
<dbReference type="AlphaFoldDB" id="A0A0J8D600"/>
<dbReference type="NCBIfam" id="NF001221">
    <property type="entry name" value="PRK00197.1"/>
    <property type="match status" value="1"/>
</dbReference>
<dbReference type="PROSITE" id="PS01223">
    <property type="entry name" value="PROA"/>
    <property type="match status" value="1"/>
</dbReference>
<dbReference type="InterPro" id="IPR016162">
    <property type="entry name" value="Ald_DH_N"/>
</dbReference>
<keyword evidence="3 7" id="KW-0641">Proline biosynthesis</keyword>
<evidence type="ECO:0000313" key="9">
    <source>
        <dbReference type="EMBL" id="KMT21520.1"/>
    </source>
</evidence>
<dbReference type="PATRIC" id="fig|1121307.3.peg.1138"/>
<protein>
    <recommendedName>
        <fullName evidence="7">Gamma-glutamyl phosphate reductase</fullName>
        <shortName evidence="7">GPR</shortName>
        <ecNumber evidence="7">1.2.1.41</ecNumber>
    </recommendedName>
    <alternativeName>
        <fullName evidence="7">Glutamate-5-semialdehyde dehydrogenase</fullName>
    </alternativeName>
    <alternativeName>
        <fullName evidence="7">Glutamyl-gamma-semialdehyde dehydrogenase</fullName>
        <shortName evidence="7">GSA dehydrogenase</shortName>
    </alternativeName>
</protein>
<comment type="similarity">
    <text evidence="7">Belongs to the gamma-glutamyl phosphate reductase family.</text>
</comment>
<dbReference type="InterPro" id="IPR012134">
    <property type="entry name" value="Glu-5-SA_DH"/>
</dbReference>
<comment type="catalytic activity">
    <reaction evidence="6 7">
        <text>L-glutamate 5-semialdehyde + phosphate + NADP(+) = L-glutamyl 5-phosphate + NADPH + H(+)</text>
        <dbReference type="Rhea" id="RHEA:19541"/>
        <dbReference type="ChEBI" id="CHEBI:15378"/>
        <dbReference type="ChEBI" id="CHEBI:43474"/>
        <dbReference type="ChEBI" id="CHEBI:57783"/>
        <dbReference type="ChEBI" id="CHEBI:58066"/>
        <dbReference type="ChEBI" id="CHEBI:58274"/>
        <dbReference type="ChEBI" id="CHEBI:58349"/>
        <dbReference type="EC" id="1.2.1.41"/>
    </reaction>
</comment>
<organism evidence="9 10">
    <name type="scientific">Clostridium cylindrosporum DSM 605</name>
    <dbReference type="NCBI Taxonomy" id="1121307"/>
    <lineage>
        <taxon>Bacteria</taxon>
        <taxon>Bacillati</taxon>
        <taxon>Bacillota</taxon>
        <taxon>Clostridia</taxon>
        <taxon>Eubacteriales</taxon>
        <taxon>Clostridiaceae</taxon>
        <taxon>Clostridium</taxon>
    </lineage>
</organism>
<dbReference type="InterPro" id="IPR000965">
    <property type="entry name" value="GPR_dom"/>
</dbReference>
<comment type="function">
    <text evidence="7">Catalyzes the NADPH-dependent reduction of L-glutamate 5-phosphate into L-glutamate 5-semialdehyde and phosphate. The product spontaneously undergoes cyclization to form 1-pyrroline-5-carboxylate.</text>
</comment>
<dbReference type="Proteomes" id="UP000036756">
    <property type="component" value="Unassembled WGS sequence"/>
</dbReference>
<sequence>MNIRESIISKTSVSKEAARKLSSISTDIKNNALLNMAKGLRENAEKIVSANSKDLKNGEAKGLSPALLDRLMLDENRINDMAIGLEQLVALKDPIGEVLGMQLNADGLQIGRVRVPLGVIGIIYEARPNVTVDAAGLCLKSGNAVVLRGGSEAINSNIAIIEVISKYAYEAGIPNGAIQFIDVTDREAVNVMLKLNDYLDVIIPRGGAGLIKTVVENSTVPVIETGTGNCHVYVDSSADLEMAKKIVINGKTHRPGVCNATESLLVHKDVANELLPAVCKDLQDLGVEIRGCDVTLNLVNGAIPATDEDYGTEFLDFIISVKVVDSIDEAIEHIYKYGTKHSEVIVTENYNNSRKFQSEVDAAAVYVNASSRFTDGFQFGFGAEIGISTQKLHARGPMGLTELTTTKYIINGSGQIRK</sequence>
<evidence type="ECO:0000256" key="6">
    <source>
        <dbReference type="ARBA" id="ARBA00049024"/>
    </source>
</evidence>
<evidence type="ECO:0000256" key="4">
    <source>
        <dbReference type="ARBA" id="ARBA00022857"/>
    </source>
</evidence>
<evidence type="ECO:0000256" key="3">
    <source>
        <dbReference type="ARBA" id="ARBA00022650"/>
    </source>
</evidence>
<keyword evidence="10" id="KW-1185">Reference proteome</keyword>
<dbReference type="SUPFAM" id="SSF53720">
    <property type="entry name" value="ALDH-like"/>
    <property type="match status" value="1"/>
</dbReference>
<evidence type="ECO:0000256" key="7">
    <source>
        <dbReference type="HAMAP-Rule" id="MF_00412"/>
    </source>
</evidence>
<keyword evidence="4 7" id="KW-0521">NADP</keyword>
<comment type="caution">
    <text evidence="9">The sequence shown here is derived from an EMBL/GenBank/DDBJ whole genome shotgun (WGS) entry which is preliminary data.</text>
</comment>
<dbReference type="Gene3D" id="3.40.309.10">
    <property type="entry name" value="Aldehyde Dehydrogenase, Chain A, domain 2"/>
    <property type="match status" value="1"/>
</dbReference>
<keyword evidence="7" id="KW-0963">Cytoplasm</keyword>
<evidence type="ECO:0000256" key="1">
    <source>
        <dbReference type="ARBA" id="ARBA00004985"/>
    </source>
</evidence>
<dbReference type="Pfam" id="PF00171">
    <property type="entry name" value="Aldedh"/>
    <property type="match status" value="1"/>
</dbReference>
<dbReference type="EMBL" id="LFVU01000027">
    <property type="protein sequence ID" value="KMT21520.1"/>
    <property type="molecule type" value="Genomic_DNA"/>
</dbReference>
<dbReference type="InterPro" id="IPR015590">
    <property type="entry name" value="Aldehyde_DH_dom"/>
</dbReference>
<keyword evidence="2 7" id="KW-0028">Amino-acid biosynthesis</keyword>
<evidence type="ECO:0000256" key="5">
    <source>
        <dbReference type="ARBA" id="ARBA00023002"/>
    </source>
</evidence>
<evidence type="ECO:0000256" key="2">
    <source>
        <dbReference type="ARBA" id="ARBA00022605"/>
    </source>
</evidence>
<dbReference type="GO" id="GO:0055129">
    <property type="term" value="P:L-proline biosynthetic process"/>
    <property type="evidence" value="ECO:0007669"/>
    <property type="project" value="UniProtKB-UniRule"/>
</dbReference>